<dbReference type="OrthoDB" id="5952526at2759"/>
<proteinExistence type="predicted"/>
<dbReference type="Proteomes" id="UP000800093">
    <property type="component" value="Unassembled WGS sequence"/>
</dbReference>
<gene>
    <name evidence="1" type="ORF">CC78DRAFT_583891</name>
</gene>
<reference evidence="2" key="1">
    <citation type="journal article" date="2020" name="Stud. Mycol.">
        <title>101 Dothideomycetes genomes: A test case for predicting lifestyles and emergence of pathogens.</title>
        <authorList>
            <person name="Haridas S."/>
            <person name="Albert R."/>
            <person name="Binder M."/>
            <person name="Bloem J."/>
            <person name="LaButti K."/>
            <person name="Salamov A."/>
            <person name="Andreopoulos B."/>
            <person name="Baker S."/>
            <person name="Barry K."/>
            <person name="Bills G."/>
            <person name="Bluhm B."/>
            <person name="Cannon C."/>
            <person name="Castanera R."/>
            <person name="Culley D."/>
            <person name="Daum C."/>
            <person name="Ezra D."/>
            <person name="Gonzalez J."/>
            <person name="Henrissat B."/>
            <person name="Kuo A."/>
            <person name="Liang C."/>
            <person name="Lipzen A."/>
            <person name="Lutzoni F."/>
            <person name="Magnuson J."/>
            <person name="Mondo S."/>
            <person name="Nolan M."/>
            <person name="Ohm R."/>
            <person name="Pangilinan J."/>
            <person name="Park H.-J."/>
            <person name="Ramirez L."/>
            <person name="Alfaro M."/>
            <person name="Sun H."/>
            <person name="Tritt A."/>
            <person name="Yoshinaga Y."/>
            <person name="Zwiers L.-H."/>
            <person name="Turgeon B."/>
            <person name="Goodwin S."/>
            <person name="Spatafora J."/>
            <person name="Crous P."/>
            <person name="Grigoriev I."/>
        </authorList>
    </citation>
    <scope>NUCLEOTIDE SEQUENCE [LARGE SCALE GENOMIC DNA]</scope>
    <source>
        <strain evidence="2">CBS 304.66</strain>
    </source>
</reference>
<protein>
    <submittedName>
        <fullName evidence="1">Uncharacterized protein</fullName>
    </submittedName>
</protein>
<organism evidence="1 2">
    <name type="scientific">Lojkania enalia</name>
    <dbReference type="NCBI Taxonomy" id="147567"/>
    <lineage>
        <taxon>Eukaryota</taxon>
        <taxon>Fungi</taxon>
        <taxon>Dikarya</taxon>
        <taxon>Ascomycota</taxon>
        <taxon>Pezizomycotina</taxon>
        <taxon>Dothideomycetes</taxon>
        <taxon>Pleosporomycetidae</taxon>
        <taxon>Pleosporales</taxon>
        <taxon>Pleosporales incertae sedis</taxon>
        <taxon>Lojkania</taxon>
    </lineage>
</organism>
<keyword evidence="2" id="KW-1185">Reference proteome</keyword>
<dbReference type="EMBL" id="ML986661">
    <property type="protein sequence ID" value="KAF2261247.1"/>
    <property type="molecule type" value="Genomic_DNA"/>
</dbReference>
<evidence type="ECO:0000313" key="2">
    <source>
        <dbReference type="Proteomes" id="UP000800093"/>
    </source>
</evidence>
<comment type="caution">
    <text evidence="1">The sequence shown here is derived from an EMBL/GenBank/DDBJ whole genome shotgun (WGS) entry which is preliminary data.</text>
</comment>
<sequence>MSLTYLDVKGADAFEDAASFTAISFALLSQVVPVTLLKIRLLLDVRALHVSSFASNQLSPEPMDEVHSRPVGNIVAARQDVMECEDHLPFIRDFGRQAEMAYDAVGEGNKHHWPVLLTTGDNLTICPGSFMRNLGEREQKDKGTKQLKQMRRLVEFDAVIEKFILHGILDIKNCSLCRTLEPAIFSPSMENSPTVQPDNGRIELGRDEMIRVQNTLVLSWFSSGLVVKAGGHSEGPA</sequence>
<accession>A0A9P4K273</accession>
<name>A0A9P4K273_9PLEO</name>
<dbReference type="AlphaFoldDB" id="A0A9P4K273"/>
<evidence type="ECO:0000313" key="1">
    <source>
        <dbReference type="EMBL" id="KAF2261247.1"/>
    </source>
</evidence>